<evidence type="ECO:0000256" key="7">
    <source>
        <dbReference type="ARBA" id="ARBA00023160"/>
    </source>
</evidence>
<dbReference type="SUPFAM" id="SSF54637">
    <property type="entry name" value="Thioesterase/thiol ester dehydrase-isomerase"/>
    <property type="match status" value="2"/>
</dbReference>
<dbReference type="Gene3D" id="3.10.129.10">
    <property type="entry name" value="Hotdog Thioesterase"/>
    <property type="match status" value="2"/>
</dbReference>
<evidence type="ECO:0000313" key="11">
    <source>
        <dbReference type="EMBL" id="TCS68210.1"/>
    </source>
</evidence>
<dbReference type="InterPro" id="IPR045023">
    <property type="entry name" value="FATA/B"/>
</dbReference>
<dbReference type="AlphaFoldDB" id="A0A4R3JNS8"/>
<keyword evidence="3" id="KW-0378">Hydrolase</keyword>
<dbReference type="GO" id="GO:0000036">
    <property type="term" value="F:acyl carrier activity"/>
    <property type="evidence" value="ECO:0007669"/>
    <property type="project" value="TreeGrafter"/>
</dbReference>
<evidence type="ECO:0000313" key="13">
    <source>
        <dbReference type="Proteomes" id="UP000702954"/>
    </source>
</evidence>
<evidence type="ECO:0000313" key="12">
    <source>
        <dbReference type="Proteomes" id="UP000294613"/>
    </source>
</evidence>
<keyword evidence="13" id="KW-1185">Reference proteome</keyword>
<evidence type="ECO:0000256" key="4">
    <source>
        <dbReference type="ARBA" id="ARBA00022832"/>
    </source>
</evidence>
<dbReference type="EMBL" id="SLZV01000010">
    <property type="protein sequence ID" value="TCS68210.1"/>
    <property type="molecule type" value="Genomic_DNA"/>
</dbReference>
<proteinExistence type="inferred from homology"/>
<gene>
    <name evidence="11" type="ORF">EDD74_11038</name>
    <name evidence="10" type="ORF">FAEUMB_04230</name>
</gene>
<dbReference type="InterPro" id="IPR029069">
    <property type="entry name" value="HotDog_dom_sf"/>
</dbReference>
<dbReference type="Proteomes" id="UP000702954">
    <property type="component" value="Unassembled WGS sequence"/>
</dbReference>
<dbReference type="InterPro" id="IPR002864">
    <property type="entry name" value="Acyl-ACP_thioesterase_NHD"/>
</dbReference>
<evidence type="ECO:0000313" key="10">
    <source>
        <dbReference type="EMBL" id="GBU03882.1"/>
    </source>
</evidence>
<feature type="domain" description="Acyl-ACP thioesterase N-terminal hotdog" evidence="8">
    <location>
        <begin position="2"/>
        <end position="123"/>
    </location>
</feature>
<evidence type="ECO:0000259" key="8">
    <source>
        <dbReference type="Pfam" id="PF01643"/>
    </source>
</evidence>
<dbReference type="Pfam" id="PF20791">
    <property type="entry name" value="Acyl-ACP_TE_C"/>
    <property type="match status" value="1"/>
</dbReference>
<dbReference type="PANTHER" id="PTHR31727">
    <property type="entry name" value="OLEOYL-ACYL CARRIER PROTEIN THIOESTERASE 1, CHLOROPLASTIC"/>
    <property type="match status" value="1"/>
</dbReference>
<evidence type="ECO:0000256" key="5">
    <source>
        <dbReference type="ARBA" id="ARBA00022946"/>
    </source>
</evidence>
<comment type="similarity">
    <text evidence="1">Belongs to the acyl-ACP thioesterase family.</text>
</comment>
<keyword evidence="6" id="KW-0443">Lipid metabolism</keyword>
<reference evidence="11 12" key="2">
    <citation type="submission" date="2019-03" db="EMBL/GenBank/DDBJ databases">
        <title>Genomic Encyclopedia of Type Strains, Phase IV (KMG-IV): sequencing the most valuable type-strain genomes for metagenomic binning, comparative biology and taxonomic classification.</title>
        <authorList>
            <person name="Goeker M."/>
        </authorList>
    </citation>
    <scope>NUCLEOTIDE SEQUENCE [LARGE SCALE GENOMIC DNA]</scope>
    <source>
        <strain evidence="11 12">DSM 103426</strain>
    </source>
</reference>
<evidence type="ECO:0000256" key="1">
    <source>
        <dbReference type="ARBA" id="ARBA00006500"/>
    </source>
</evidence>
<dbReference type="RefSeq" id="WP_016439532.1">
    <property type="nucleotide sequence ID" value="NZ_BHEO01000002.1"/>
</dbReference>
<protein>
    <submittedName>
        <fullName evidence="11">Acyl-ACP thioesterase</fullName>
    </submittedName>
</protein>
<evidence type="ECO:0000259" key="9">
    <source>
        <dbReference type="Pfam" id="PF20791"/>
    </source>
</evidence>
<keyword evidence="4" id="KW-0276">Fatty acid metabolism</keyword>
<reference evidence="10 13" key="1">
    <citation type="journal article" date="2018" name="Int. J. Syst. Evol. Microbiol.">
        <title>Draft Genome Sequence of Faecalimonas umbilicata JCM 30896T, an Acetate-Producing Bacterium Isolated from Human Feces.</title>
        <authorList>
            <person name="Sakamoto M."/>
            <person name="Ikeyama N."/>
            <person name="Yuki M."/>
            <person name="Ohkuma M."/>
        </authorList>
    </citation>
    <scope>NUCLEOTIDE SEQUENCE [LARGE SCALE GENOMIC DNA]</scope>
    <source>
        <strain evidence="10 13">EGH7</strain>
    </source>
</reference>
<keyword evidence="7" id="KW-0275">Fatty acid biosynthesis</keyword>
<feature type="domain" description="Acyl-ACP thioesterase-like C-terminal" evidence="9">
    <location>
        <begin position="149"/>
        <end position="209"/>
    </location>
</feature>
<dbReference type="EMBL" id="BHEO01000002">
    <property type="protein sequence ID" value="GBU03882.1"/>
    <property type="molecule type" value="Genomic_DNA"/>
</dbReference>
<evidence type="ECO:0000256" key="6">
    <source>
        <dbReference type="ARBA" id="ARBA00023098"/>
    </source>
</evidence>
<dbReference type="PANTHER" id="PTHR31727:SF6">
    <property type="entry name" value="OLEOYL-ACYL CARRIER PROTEIN THIOESTERASE 1, CHLOROPLASTIC"/>
    <property type="match status" value="1"/>
</dbReference>
<dbReference type="Pfam" id="PF01643">
    <property type="entry name" value="Acyl-ACP_TE"/>
    <property type="match status" value="1"/>
</dbReference>
<name>A0A4R3JNS8_9FIRM</name>
<sequence length="240" mass="28061">MKYQWKQRIRYSEVDGERKLTIPNLVNYFQDCSTFQSEELGVGCEYMEEHQKAWVLSFWQIVIERRPKLGEEVTVETFATGFDGLYGTRNFVMTDAKGSKIAYAYSIWVFMDLKKGRPVRPQPQEIAGYGTEEPLPMEYAGRKIPLPKERKQGEPFPVRRHQIDTNHHVNNSQYVQMALDVWEEMGTPSKIRELRVEYKKSAVYGDMIYPSMIEEQDNTTIVLGDEKERPYAIVQVRGEN</sequence>
<dbReference type="GO" id="GO:0016297">
    <property type="term" value="F:fatty acyl-[ACP] hydrolase activity"/>
    <property type="evidence" value="ECO:0007669"/>
    <property type="project" value="InterPro"/>
</dbReference>
<dbReference type="CDD" id="cd00586">
    <property type="entry name" value="4HBT"/>
    <property type="match status" value="1"/>
</dbReference>
<evidence type="ECO:0000256" key="2">
    <source>
        <dbReference type="ARBA" id="ARBA00022516"/>
    </source>
</evidence>
<dbReference type="Proteomes" id="UP000294613">
    <property type="component" value="Unassembled WGS sequence"/>
</dbReference>
<dbReference type="InterPro" id="IPR049427">
    <property type="entry name" value="Acyl-ACP_TE_C"/>
</dbReference>
<evidence type="ECO:0000256" key="3">
    <source>
        <dbReference type="ARBA" id="ARBA00022801"/>
    </source>
</evidence>
<keyword evidence="2" id="KW-0444">Lipid biosynthesis</keyword>
<organism evidence="11 12">
    <name type="scientific">Faecalimonas umbilicata</name>
    <dbReference type="NCBI Taxonomy" id="1912855"/>
    <lineage>
        <taxon>Bacteria</taxon>
        <taxon>Bacillati</taxon>
        <taxon>Bacillota</taxon>
        <taxon>Clostridia</taxon>
        <taxon>Lachnospirales</taxon>
        <taxon>Lachnospiraceae</taxon>
        <taxon>Faecalimonas</taxon>
    </lineage>
</organism>
<comment type="caution">
    <text evidence="11">The sequence shown here is derived from an EMBL/GenBank/DDBJ whole genome shotgun (WGS) entry which is preliminary data.</text>
</comment>
<accession>A0A4R3JNS8</accession>
<keyword evidence="5" id="KW-0809">Transit peptide</keyword>